<sequence length="583" mass="65483">MNFVTRFNHLVIDFLNAWIIQLEQLWWCVGLVFGITATLFWLNRQSKAGRLFASMAMLALIFQPGFYFAIPHLAFYYANAVFHLQTYHLWGFGIGSFAGLAMVILLIRYTSPYIEVIKHRLTKANSTERNRKTDIRQIGVHLPDSQSTYDPTKYCNDKKGMFFGLNEQRKPVYIPWQQWRKSHVDVIGTTGSGKGVAAGVLLSQALASGECVVVVDPKNDEWLPYVMREAARQANVPYVYIDLQSEQPQWNPLQHKNANEIEELLSAGFSLGEKGTDADFYRLDDRRAARIFANLANRQDYSLIETLQLLIQHQPDIAEAGKKFVSDLEEIGLVNAVNTRAGVDLGSLIKQGAVIYMRGSMRNPRILKLQRIFVLSVMQHIEVRPRELVNGQKARHACLFLDEFKYLISRPTLEALGAIRDKGAHVMIAHQSLGDLRDCPADLDPESVVASVNENCAIKMAYQVKDPDTALWLARMSGTILVDDEIRQVKTNAGLTEARDGGRTLRQAERPLVDTNMLHALPERCAVLYGAGLAQFFFTSPIRVTKSRWAITPVSIPGAEPKLEKPSPANPSLTTAQSLLDVD</sequence>
<accession>A0A239B8Z8</accession>
<gene>
    <name evidence="10" type="ORF">SAMN05192560_2328</name>
</gene>
<feature type="domain" description="Helicase HerA central" evidence="8">
    <location>
        <begin position="167"/>
        <end position="220"/>
    </location>
</feature>
<keyword evidence="4 7" id="KW-1133">Transmembrane helix</keyword>
<evidence type="ECO:0000256" key="3">
    <source>
        <dbReference type="ARBA" id="ARBA00022692"/>
    </source>
</evidence>
<dbReference type="InterPro" id="IPR016387">
    <property type="entry name" value="Mobilization_MobA"/>
</dbReference>
<dbReference type="InterPro" id="IPR032689">
    <property type="entry name" value="TraG-D_C"/>
</dbReference>
<dbReference type="AlphaFoldDB" id="A0A239B8Z8"/>
<dbReference type="Proteomes" id="UP000198305">
    <property type="component" value="Unassembled WGS sequence"/>
</dbReference>
<dbReference type="InterPro" id="IPR051539">
    <property type="entry name" value="T4SS-coupling_protein"/>
</dbReference>
<dbReference type="InterPro" id="IPR027417">
    <property type="entry name" value="P-loop_NTPase"/>
</dbReference>
<evidence type="ECO:0000259" key="9">
    <source>
        <dbReference type="Pfam" id="PF12696"/>
    </source>
</evidence>
<keyword evidence="3 7" id="KW-0812">Transmembrane</keyword>
<evidence type="ECO:0000259" key="8">
    <source>
        <dbReference type="Pfam" id="PF01935"/>
    </source>
</evidence>
<dbReference type="RefSeq" id="WP_089376376.1">
    <property type="nucleotide sequence ID" value="NZ_FZOA01000014.1"/>
</dbReference>
<evidence type="ECO:0000256" key="2">
    <source>
        <dbReference type="ARBA" id="ARBA00022475"/>
    </source>
</evidence>
<dbReference type="SUPFAM" id="SSF52540">
    <property type="entry name" value="P-loop containing nucleoside triphosphate hydrolases"/>
    <property type="match status" value="1"/>
</dbReference>
<protein>
    <submittedName>
        <fullName evidence="10">Type IV secretory pathway, VirD4 component, TraG/TraD family ATPase</fullName>
    </submittedName>
</protein>
<evidence type="ECO:0000256" key="1">
    <source>
        <dbReference type="ARBA" id="ARBA00004651"/>
    </source>
</evidence>
<name>A0A239B8Z8_9PROT</name>
<evidence type="ECO:0000313" key="10">
    <source>
        <dbReference type="EMBL" id="SNS03684.1"/>
    </source>
</evidence>
<comment type="subcellular location">
    <subcellularLocation>
        <location evidence="1">Cell membrane</location>
        <topology evidence="1">Multi-pass membrane protein</topology>
    </subcellularLocation>
</comment>
<dbReference type="OrthoDB" id="6512860at2"/>
<dbReference type="Gene3D" id="3.40.50.300">
    <property type="entry name" value="P-loop containing nucleotide triphosphate hydrolases"/>
    <property type="match status" value="2"/>
</dbReference>
<dbReference type="PANTHER" id="PTHR37937:SF1">
    <property type="entry name" value="CONJUGATIVE TRANSFER: DNA TRANSPORT"/>
    <property type="match status" value="1"/>
</dbReference>
<keyword evidence="2" id="KW-1003">Cell membrane</keyword>
<dbReference type="InterPro" id="IPR002789">
    <property type="entry name" value="HerA_central"/>
</dbReference>
<keyword evidence="11" id="KW-1185">Reference proteome</keyword>
<feature type="region of interest" description="Disordered" evidence="6">
    <location>
        <begin position="559"/>
        <end position="583"/>
    </location>
</feature>
<feature type="transmembrane region" description="Helical" evidence="7">
    <location>
        <begin position="55"/>
        <end position="77"/>
    </location>
</feature>
<evidence type="ECO:0000256" key="6">
    <source>
        <dbReference type="SAM" id="MobiDB-lite"/>
    </source>
</evidence>
<dbReference type="EMBL" id="FZOA01000014">
    <property type="protein sequence ID" value="SNS03684.1"/>
    <property type="molecule type" value="Genomic_DNA"/>
</dbReference>
<evidence type="ECO:0000256" key="4">
    <source>
        <dbReference type="ARBA" id="ARBA00022989"/>
    </source>
</evidence>
<feature type="transmembrane region" description="Helical" evidence="7">
    <location>
        <begin position="24"/>
        <end position="43"/>
    </location>
</feature>
<evidence type="ECO:0000256" key="7">
    <source>
        <dbReference type="SAM" id="Phobius"/>
    </source>
</evidence>
<feature type="transmembrane region" description="Helical" evidence="7">
    <location>
        <begin position="89"/>
        <end position="110"/>
    </location>
</feature>
<reference evidence="11" key="1">
    <citation type="submission" date="2017-06" db="EMBL/GenBank/DDBJ databases">
        <authorList>
            <person name="Varghese N."/>
            <person name="Submissions S."/>
        </authorList>
    </citation>
    <scope>NUCLEOTIDE SEQUENCE [LARGE SCALE GENOMIC DNA]</scope>
    <source>
        <strain evidence="11">Ca-68</strain>
    </source>
</reference>
<dbReference type="Pfam" id="PF12696">
    <property type="entry name" value="TraG-D_C"/>
    <property type="match status" value="1"/>
</dbReference>
<feature type="compositionally biased region" description="Polar residues" evidence="6">
    <location>
        <begin position="570"/>
        <end position="583"/>
    </location>
</feature>
<keyword evidence="5 7" id="KW-0472">Membrane</keyword>
<organism evidence="10 11">
    <name type="scientific">Methylobacillus rhizosphaerae</name>
    <dbReference type="NCBI Taxonomy" id="551994"/>
    <lineage>
        <taxon>Bacteria</taxon>
        <taxon>Pseudomonadati</taxon>
        <taxon>Pseudomonadota</taxon>
        <taxon>Betaproteobacteria</taxon>
        <taxon>Nitrosomonadales</taxon>
        <taxon>Methylophilaceae</taxon>
        <taxon>Methylobacillus</taxon>
    </lineage>
</organism>
<dbReference type="CDD" id="cd01127">
    <property type="entry name" value="TrwB_TraG_TraD_VirD4"/>
    <property type="match status" value="1"/>
</dbReference>
<dbReference type="Pfam" id="PF01935">
    <property type="entry name" value="DUF87"/>
    <property type="match status" value="1"/>
</dbReference>
<dbReference type="PANTHER" id="PTHR37937">
    <property type="entry name" value="CONJUGATIVE TRANSFER: DNA TRANSPORT"/>
    <property type="match status" value="1"/>
</dbReference>
<evidence type="ECO:0000313" key="11">
    <source>
        <dbReference type="Proteomes" id="UP000198305"/>
    </source>
</evidence>
<proteinExistence type="predicted"/>
<dbReference type="GO" id="GO:0005886">
    <property type="term" value="C:plasma membrane"/>
    <property type="evidence" value="ECO:0007669"/>
    <property type="project" value="UniProtKB-SubCell"/>
</dbReference>
<evidence type="ECO:0000256" key="5">
    <source>
        <dbReference type="ARBA" id="ARBA00023136"/>
    </source>
</evidence>
<feature type="domain" description="TraD/TraG TraM recognition site" evidence="9">
    <location>
        <begin position="399"/>
        <end position="522"/>
    </location>
</feature>
<dbReference type="PIRSF" id="PIRSF003273">
    <property type="entry name" value="Mobilization_MobA"/>
    <property type="match status" value="1"/>
</dbReference>